<dbReference type="InterPro" id="IPR049539">
    <property type="entry name" value="SPL"/>
</dbReference>
<organism evidence="2 3">
    <name type="scientific">Lachnotalea glycerini</name>
    <dbReference type="NCBI Taxonomy" id="1763509"/>
    <lineage>
        <taxon>Bacteria</taxon>
        <taxon>Bacillati</taxon>
        <taxon>Bacillota</taxon>
        <taxon>Clostridia</taxon>
        <taxon>Lachnospirales</taxon>
        <taxon>Lachnospiraceae</taxon>
        <taxon>Lachnotalea</taxon>
    </lineage>
</organism>
<dbReference type="PANTHER" id="PTHR37822">
    <property type="entry name" value="SPORE PHOTOPRODUCT LYASE-RELATED"/>
    <property type="match status" value="1"/>
</dbReference>
<dbReference type="Proteomes" id="UP000247523">
    <property type="component" value="Unassembled WGS sequence"/>
</dbReference>
<dbReference type="GO" id="GO:0042601">
    <property type="term" value="C:endospore-forming forespore"/>
    <property type="evidence" value="ECO:0007669"/>
    <property type="project" value="TreeGrafter"/>
</dbReference>
<dbReference type="Proteomes" id="UP000216411">
    <property type="component" value="Unassembled WGS sequence"/>
</dbReference>
<accession>A0A255I3N9</accession>
<dbReference type="Gene3D" id="3.40.50.12110">
    <property type="match status" value="1"/>
</dbReference>
<sequence length="331" mass="39099">MQPARIYYETDVLNYELGKELYQKYQSIEWIEIDSHNNIEELRAKENKEFVSMKKLFILGVRKTHKYTENHKVSDYLVPYTSSGCSAMCLYCYLVCNYNKCSYLRLFVNREQMLDRLVRFSNKSERALTFEIGSNSDLILENTLTGNLVWTIENFIRDGKGNLTFPTKFSMVDPLLSLDHKKRVVFRMSLNPTYMIQNIELGTASLWSRIEAVNKMVDAQYKVGILLAPIILVDNWKVLYSQLLDILNDLLSKKMKDQMFFEIIFMTYSFVHRKINNDAFPEAIELYNKEYMTGRGMGKYCYKSELRREGEAFLQEEIEKRFGKNKILYFS</sequence>
<evidence type="ECO:0000313" key="3">
    <source>
        <dbReference type="Proteomes" id="UP000216411"/>
    </source>
</evidence>
<comment type="caution">
    <text evidence="2">The sequence shown here is derived from an EMBL/GenBank/DDBJ whole genome shotgun (WGS) entry which is preliminary data.</text>
</comment>
<reference evidence="2" key="3">
    <citation type="submission" date="2018-07" db="EMBL/GenBank/DDBJ databases">
        <authorList>
            <person name="Quirk P.G."/>
            <person name="Krulwich T.A."/>
        </authorList>
    </citation>
    <scope>NUCLEOTIDE SEQUENCE</scope>
    <source>
        <strain evidence="2">CCRI-19302</strain>
    </source>
</reference>
<dbReference type="RefSeq" id="WP_094379342.1">
    <property type="nucleotide sequence ID" value="NZ_NOKA02000003.1"/>
</dbReference>
<dbReference type="GO" id="GO:0051539">
    <property type="term" value="F:4 iron, 4 sulfur cluster binding"/>
    <property type="evidence" value="ECO:0007669"/>
    <property type="project" value="TreeGrafter"/>
</dbReference>
<name>A0A255I3N9_9FIRM</name>
<dbReference type="AlphaFoldDB" id="A0A255I3N9"/>
<dbReference type="Pfam" id="PF20903">
    <property type="entry name" value="SPL"/>
    <property type="match status" value="1"/>
</dbReference>
<dbReference type="OrthoDB" id="9787095at2"/>
<dbReference type="GO" id="GO:1904047">
    <property type="term" value="F:S-adenosyl-L-methionine binding"/>
    <property type="evidence" value="ECO:0007669"/>
    <property type="project" value="TreeGrafter"/>
</dbReference>
<proteinExistence type="predicted"/>
<gene>
    <name evidence="1" type="ORF">C8E03_102479</name>
    <name evidence="2" type="ORF">CG710_004270</name>
</gene>
<dbReference type="EMBL" id="QICS01000002">
    <property type="protein sequence ID" value="PXV93704.1"/>
    <property type="molecule type" value="Genomic_DNA"/>
</dbReference>
<evidence type="ECO:0000313" key="2">
    <source>
        <dbReference type="EMBL" id="RDY32649.1"/>
    </source>
</evidence>
<evidence type="ECO:0000313" key="4">
    <source>
        <dbReference type="Proteomes" id="UP000247523"/>
    </source>
</evidence>
<reference evidence="1 4" key="2">
    <citation type="submission" date="2018-05" db="EMBL/GenBank/DDBJ databases">
        <title>Genomic Encyclopedia of Type Strains, Phase IV (KMG-IV): sequencing the most valuable type-strain genomes for metagenomic binning, comparative biology and taxonomic classification.</title>
        <authorList>
            <person name="Goeker M."/>
        </authorList>
    </citation>
    <scope>NUCLEOTIDE SEQUENCE [LARGE SCALE GENOMIC DNA]</scope>
    <source>
        <strain evidence="1 4">DSM 28816</strain>
    </source>
</reference>
<keyword evidence="3" id="KW-1185">Reference proteome</keyword>
<keyword evidence="2" id="KW-0456">Lyase</keyword>
<dbReference type="GO" id="GO:0003913">
    <property type="term" value="F:DNA photolyase activity"/>
    <property type="evidence" value="ECO:0007669"/>
    <property type="project" value="TreeGrafter"/>
</dbReference>
<dbReference type="EMBL" id="NOKA02000003">
    <property type="protein sequence ID" value="RDY32649.1"/>
    <property type="molecule type" value="Genomic_DNA"/>
</dbReference>
<protein>
    <submittedName>
        <fullName evidence="2">Spore photoproduct lyase</fullName>
    </submittedName>
</protein>
<reference evidence="2 3" key="1">
    <citation type="journal article" date="2017" name="Genome Announc.">
        <title>Draft Genome Sequence of a Sporulating and Motile Strain of Lachnotalea glycerini Isolated from Water in Quebec City, Canada.</title>
        <authorList>
            <person name="Maheux A.F."/>
            <person name="Boudreau D.K."/>
            <person name="Berube E."/>
            <person name="Boissinot M."/>
            <person name="Raymond F."/>
            <person name="Brodeur S."/>
            <person name="Corbeil J."/>
            <person name="Isabel S."/>
            <person name="Omar R.F."/>
            <person name="Bergeron M.G."/>
        </authorList>
    </citation>
    <scope>NUCLEOTIDE SEQUENCE [LARGE SCALE GENOMIC DNA]</scope>
    <source>
        <strain evidence="2 3">CCRI-19302</strain>
    </source>
</reference>
<evidence type="ECO:0000313" key="1">
    <source>
        <dbReference type="EMBL" id="PXV93704.1"/>
    </source>
</evidence>
<dbReference type="Gene3D" id="3.80.30.30">
    <property type="match status" value="1"/>
</dbReference>
<dbReference type="PANTHER" id="PTHR37822:SF2">
    <property type="entry name" value="SPORE PHOTOPRODUCT LYASE"/>
    <property type="match status" value="1"/>
</dbReference>